<dbReference type="Proteomes" id="UP001149140">
    <property type="component" value="Unassembled WGS sequence"/>
</dbReference>
<dbReference type="InterPro" id="IPR006076">
    <property type="entry name" value="FAD-dep_OxRdtase"/>
</dbReference>
<evidence type="ECO:0000256" key="1">
    <source>
        <dbReference type="ARBA" id="ARBA00001974"/>
    </source>
</evidence>
<dbReference type="AlphaFoldDB" id="A0A9X3MTA6"/>
<evidence type="ECO:0000313" key="7">
    <source>
        <dbReference type="Proteomes" id="UP001149140"/>
    </source>
</evidence>
<comment type="cofactor">
    <cofactor evidence="1">
        <name>FAD</name>
        <dbReference type="ChEBI" id="CHEBI:57692"/>
    </cofactor>
</comment>
<dbReference type="InterPro" id="IPR045170">
    <property type="entry name" value="MTOX"/>
</dbReference>
<keyword evidence="3" id="KW-0274">FAD</keyword>
<feature type="domain" description="FAD dependent oxidoreductase" evidence="5">
    <location>
        <begin position="2"/>
        <end position="198"/>
    </location>
</feature>
<dbReference type="Gene3D" id="3.30.9.10">
    <property type="entry name" value="D-Amino Acid Oxidase, subunit A, domain 2"/>
    <property type="match status" value="1"/>
</dbReference>
<dbReference type="PANTHER" id="PTHR10961">
    <property type="entry name" value="PEROXISOMAL SARCOSINE OXIDASE"/>
    <property type="match status" value="1"/>
</dbReference>
<dbReference type="Pfam" id="PF01266">
    <property type="entry name" value="DAO"/>
    <property type="match status" value="1"/>
</dbReference>
<keyword evidence="4" id="KW-0560">Oxidoreductase</keyword>
<dbReference type="SUPFAM" id="SSF51905">
    <property type="entry name" value="FAD/NAD(P)-binding domain"/>
    <property type="match status" value="1"/>
</dbReference>
<protein>
    <submittedName>
        <fullName evidence="6">FAD-binding oxidoreductase</fullName>
    </submittedName>
</protein>
<dbReference type="EMBL" id="JAPDOD010000016">
    <property type="protein sequence ID" value="MDA0162130.1"/>
    <property type="molecule type" value="Genomic_DNA"/>
</dbReference>
<gene>
    <name evidence="6" type="ORF">OM076_17790</name>
</gene>
<evidence type="ECO:0000256" key="2">
    <source>
        <dbReference type="ARBA" id="ARBA00022630"/>
    </source>
</evidence>
<evidence type="ECO:0000313" key="6">
    <source>
        <dbReference type="EMBL" id="MDA0162130.1"/>
    </source>
</evidence>
<dbReference type="GO" id="GO:0008115">
    <property type="term" value="F:sarcosine oxidase activity"/>
    <property type="evidence" value="ECO:0007669"/>
    <property type="project" value="TreeGrafter"/>
</dbReference>
<dbReference type="RefSeq" id="WP_270041367.1">
    <property type="nucleotide sequence ID" value="NZ_JAPDOD010000016.1"/>
</dbReference>
<dbReference type="GO" id="GO:0050660">
    <property type="term" value="F:flavin adenine dinucleotide binding"/>
    <property type="evidence" value="ECO:0007669"/>
    <property type="project" value="InterPro"/>
</dbReference>
<dbReference type="InterPro" id="IPR036188">
    <property type="entry name" value="FAD/NAD-bd_sf"/>
</dbReference>
<reference evidence="6" key="1">
    <citation type="submission" date="2022-10" db="EMBL/GenBank/DDBJ databases">
        <title>The WGS of Solirubrobacter ginsenosidimutans DSM 21036.</title>
        <authorList>
            <person name="Jiang Z."/>
        </authorList>
    </citation>
    <scope>NUCLEOTIDE SEQUENCE</scope>
    <source>
        <strain evidence="6">DSM 21036</strain>
    </source>
</reference>
<comment type="caution">
    <text evidence="6">The sequence shown here is derived from an EMBL/GenBank/DDBJ whole genome shotgun (WGS) entry which is preliminary data.</text>
</comment>
<evidence type="ECO:0000256" key="4">
    <source>
        <dbReference type="ARBA" id="ARBA00023002"/>
    </source>
</evidence>
<name>A0A9X3MTA6_9ACTN</name>
<accession>A0A9X3MTA6</accession>
<dbReference type="Gene3D" id="3.50.50.60">
    <property type="entry name" value="FAD/NAD(P)-binding domain"/>
    <property type="match status" value="1"/>
</dbReference>
<evidence type="ECO:0000259" key="5">
    <source>
        <dbReference type="Pfam" id="PF01266"/>
    </source>
</evidence>
<keyword evidence="7" id="KW-1185">Reference proteome</keyword>
<dbReference type="PANTHER" id="PTHR10961:SF46">
    <property type="entry name" value="PEROXISOMAL SARCOSINE OXIDASE"/>
    <property type="match status" value="1"/>
</dbReference>
<keyword evidence="2" id="KW-0285">Flavoprotein</keyword>
<organism evidence="6 7">
    <name type="scientific">Solirubrobacter ginsenosidimutans</name>
    <dbReference type="NCBI Taxonomy" id="490573"/>
    <lineage>
        <taxon>Bacteria</taxon>
        <taxon>Bacillati</taxon>
        <taxon>Actinomycetota</taxon>
        <taxon>Thermoleophilia</taxon>
        <taxon>Solirubrobacterales</taxon>
        <taxon>Solirubrobacteraceae</taxon>
        <taxon>Solirubrobacter</taxon>
    </lineage>
</organism>
<dbReference type="PRINTS" id="PR00419">
    <property type="entry name" value="ADXRDTASE"/>
</dbReference>
<proteinExistence type="predicted"/>
<sequence length="314" mass="33123">MDVAIVGAGICGLAAADALQRRGARVVVYEAERVGAGQSAGLARIFRIAHASPRLCALALEARAGWLAWERSLGAGRLLGEEGLIVARNERRVSRAVVEKVDLRAAAMQAAGAPAQELTAGEVRERLPFFDYAWGGGLWDPLAGALRIRRALDALAARVTIRRETVTDLEALDADAVLVCAGLGTQALVPELDFELRTEPHVRLTYDAGAAAPCVISAELYGCPIGSTGRFAVGMHDQAAAPAMVPLPVVDRVECVSLFAPWLDAHGDGFLALRTGRVTAFTGANLMKFGPLLGDRLARSVLDGAIHADLTFGQ</sequence>
<evidence type="ECO:0000256" key="3">
    <source>
        <dbReference type="ARBA" id="ARBA00022827"/>
    </source>
</evidence>